<organism evidence="2 3">
    <name type="scientific">Marivivens donghaensis</name>
    <dbReference type="NCBI Taxonomy" id="1699413"/>
    <lineage>
        <taxon>Bacteria</taxon>
        <taxon>Pseudomonadati</taxon>
        <taxon>Pseudomonadota</taxon>
        <taxon>Alphaproteobacteria</taxon>
        <taxon>Rhodobacterales</taxon>
        <taxon>Paracoccaceae</taxon>
        <taxon>Marivivens group</taxon>
        <taxon>Marivivens</taxon>
    </lineage>
</organism>
<dbReference type="InterPro" id="IPR003754">
    <property type="entry name" value="4pyrrol_synth_uPrphyn_synth"/>
</dbReference>
<dbReference type="Pfam" id="PF02602">
    <property type="entry name" value="HEM4"/>
    <property type="match status" value="1"/>
</dbReference>
<dbReference type="Gene3D" id="3.40.50.10090">
    <property type="match status" value="2"/>
</dbReference>
<sequence>MTILLLTRPEEASRSFLAAVEAEVGKVRAVISPVMEIVPLDARIPKLDEVILTSANGAKQVKRLGVPDGTVAWCVGKRTADEAKAAGLEPISAGKDAEALIDLILNSDTGRLCHIRGTHARGQVATNLTVSGKPCSEVIAYDQRACAPSDDALIALSGTEPVLLPLFSPRSAMLIPAITSAPVHVIAMSTNVAAEVAELGVDTIRTAIRPDFDSMLAATCRRWNEL</sequence>
<protein>
    <submittedName>
        <fullName evidence="2">Uroporphyrinogen-III synthase</fullName>
    </submittedName>
</protein>
<dbReference type="SUPFAM" id="SSF69618">
    <property type="entry name" value="HemD-like"/>
    <property type="match status" value="1"/>
</dbReference>
<dbReference type="CDD" id="cd06578">
    <property type="entry name" value="HemD"/>
    <property type="match status" value="1"/>
</dbReference>
<dbReference type="Proteomes" id="UP000709466">
    <property type="component" value="Unassembled WGS sequence"/>
</dbReference>
<evidence type="ECO:0000313" key="2">
    <source>
        <dbReference type="EMBL" id="NIY71409.1"/>
    </source>
</evidence>
<name>A0ABX0VWY2_9RHOB</name>
<accession>A0ABX0VWY2</accession>
<comment type="caution">
    <text evidence="2">The sequence shown here is derived from an EMBL/GenBank/DDBJ whole genome shotgun (WGS) entry which is preliminary data.</text>
</comment>
<feature type="domain" description="Tetrapyrrole biosynthesis uroporphyrinogen III synthase" evidence="1">
    <location>
        <begin position="27"/>
        <end position="216"/>
    </location>
</feature>
<keyword evidence="3" id="KW-1185">Reference proteome</keyword>
<dbReference type="EMBL" id="JAATOP010000002">
    <property type="protein sequence ID" value="NIY71409.1"/>
    <property type="molecule type" value="Genomic_DNA"/>
</dbReference>
<evidence type="ECO:0000259" key="1">
    <source>
        <dbReference type="Pfam" id="PF02602"/>
    </source>
</evidence>
<gene>
    <name evidence="2" type="ORF">HCZ30_03055</name>
</gene>
<evidence type="ECO:0000313" key="3">
    <source>
        <dbReference type="Proteomes" id="UP000709466"/>
    </source>
</evidence>
<dbReference type="InterPro" id="IPR036108">
    <property type="entry name" value="4pyrrol_syn_uPrphyn_synt_sf"/>
</dbReference>
<proteinExistence type="predicted"/>
<dbReference type="RefSeq" id="WP_167636302.1">
    <property type="nucleotide sequence ID" value="NZ_JAATOP010000002.1"/>
</dbReference>
<reference evidence="2 3" key="1">
    <citation type="submission" date="2020-03" db="EMBL/GenBank/DDBJ databases">
        <title>Bacterial isolates of synthetic phycosphere.</title>
        <authorList>
            <person name="Fu H."/>
            <person name="Moran M.A."/>
        </authorList>
    </citation>
    <scope>NUCLEOTIDE SEQUENCE [LARGE SCALE GENOMIC DNA]</scope>
    <source>
        <strain evidence="2 3">HF1</strain>
    </source>
</reference>